<organism evidence="2 3">
    <name type="scientific">Herbaspirillum lusitanum</name>
    <dbReference type="NCBI Taxonomy" id="213312"/>
    <lineage>
        <taxon>Bacteria</taxon>
        <taxon>Pseudomonadati</taxon>
        <taxon>Pseudomonadota</taxon>
        <taxon>Betaproteobacteria</taxon>
        <taxon>Burkholderiales</taxon>
        <taxon>Oxalobacteraceae</taxon>
        <taxon>Herbaspirillum</taxon>
    </lineage>
</organism>
<evidence type="ECO:0000259" key="1">
    <source>
        <dbReference type="Pfam" id="PF13438"/>
    </source>
</evidence>
<keyword evidence="3" id="KW-1185">Reference proteome</keyword>
<evidence type="ECO:0000313" key="3">
    <source>
        <dbReference type="Proteomes" id="UP001629246"/>
    </source>
</evidence>
<feature type="domain" description="DUF4113" evidence="1">
    <location>
        <begin position="52"/>
        <end position="101"/>
    </location>
</feature>
<sequence>MLTIAALWGLKKIYRPEFKYKKAGVMLMDLNEGKASQATLFDSGVSRMSSAPLMTALDAINKKYGRDTLRLGSAAGPQRWAAKFESVTPHYTSDWAALPRAK</sequence>
<dbReference type="Pfam" id="PF13438">
    <property type="entry name" value="DUF4113"/>
    <property type="match status" value="1"/>
</dbReference>
<comment type="caution">
    <text evidence="2">The sequence shown here is derived from an EMBL/GenBank/DDBJ whole genome shotgun (WGS) entry which is preliminary data.</text>
</comment>
<protein>
    <submittedName>
        <fullName evidence="2">DUF4113 domain-containing protein</fullName>
    </submittedName>
</protein>
<proteinExistence type="predicted"/>
<gene>
    <name evidence="2" type="ORF">PQR62_17180</name>
</gene>
<reference evidence="2 3" key="1">
    <citation type="journal article" date="2024" name="Chem. Sci.">
        <title>Discovery of megapolipeptins by genome mining of a Burkholderiales bacteria collection.</title>
        <authorList>
            <person name="Paulo B.S."/>
            <person name="Recchia M.J.J."/>
            <person name="Lee S."/>
            <person name="Fergusson C.H."/>
            <person name="Romanowski S.B."/>
            <person name="Hernandez A."/>
            <person name="Krull N."/>
            <person name="Liu D.Y."/>
            <person name="Cavanagh H."/>
            <person name="Bos A."/>
            <person name="Gray C.A."/>
            <person name="Murphy B.T."/>
            <person name="Linington R.G."/>
            <person name="Eustaquio A.S."/>
        </authorList>
    </citation>
    <scope>NUCLEOTIDE SEQUENCE [LARGE SCALE GENOMIC DNA]</scope>
    <source>
        <strain evidence="2 3">RL21-008-BIB-A</strain>
    </source>
</reference>
<dbReference type="InterPro" id="IPR025188">
    <property type="entry name" value="DUF4113"/>
</dbReference>
<name>A0ABW9AAU1_9BURK</name>
<dbReference type="Proteomes" id="UP001629246">
    <property type="component" value="Unassembled WGS sequence"/>
</dbReference>
<dbReference type="EMBL" id="JAQQFM010000007">
    <property type="protein sequence ID" value="MFL9926013.1"/>
    <property type="molecule type" value="Genomic_DNA"/>
</dbReference>
<evidence type="ECO:0000313" key="2">
    <source>
        <dbReference type="EMBL" id="MFL9926013.1"/>
    </source>
</evidence>
<accession>A0ABW9AAU1</accession>